<keyword evidence="1" id="KW-0472">Membrane</keyword>
<feature type="transmembrane region" description="Helical" evidence="1">
    <location>
        <begin position="67"/>
        <end position="93"/>
    </location>
</feature>
<feature type="transmembrane region" description="Helical" evidence="1">
    <location>
        <begin position="28"/>
        <end position="47"/>
    </location>
</feature>
<gene>
    <name evidence="2" type="ORF">LCGC14_1830440</name>
</gene>
<keyword evidence="1" id="KW-0812">Transmembrane</keyword>
<proteinExistence type="predicted"/>
<reference evidence="2" key="1">
    <citation type="journal article" date="2015" name="Nature">
        <title>Complex archaea that bridge the gap between prokaryotes and eukaryotes.</title>
        <authorList>
            <person name="Spang A."/>
            <person name="Saw J.H."/>
            <person name="Jorgensen S.L."/>
            <person name="Zaremba-Niedzwiedzka K."/>
            <person name="Martijn J."/>
            <person name="Lind A.E."/>
            <person name="van Eijk R."/>
            <person name="Schleper C."/>
            <person name="Guy L."/>
            <person name="Ettema T.J."/>
        </authorList>
    </citation>
    <scope>NUCLEOTIDE SEQUENCE</scope>
</reference>
<accession>A0A0F9GGA3</accession>
<keyword evidence="1" id="KW-1133">Transmembrane helix</keyword>
<organism evidence="2">
    <name type="scientific">marine sediment metagenome</name>
    <dbReference type="NCBI Taxonomy" id="412755"/>
    <lineage>
        <taxon>unclassified sequences</taxon>
        <taxon>metagenomes</taxon>
        <taxon>ecological metagenomes</taxon>
    </lineage>
</organism>
<protein>
    <submittedName>
        <fullName evidence="2">Uncharacterized protein</fullName>
    </submittedName>
</protein>
<comment type="caution">
    <text evidence="2">The sequence shown here is derived from an EMBL/GenBank/DDBJ whole genome shotgun (WGS) entry which is preliminary data.</text>
</comment>
<sequence length="101" mass="11277">MTAKITHHFISALFKKTSFLKNSKLTKGFIKSFISFSTAFVATNLIYKFTLIQAFKVTAFSVITQIAIANIFGLLVLMGSFAIFANMAIFYGYEKLKSLKA</sequence>
<name>A0A0F9GGA3_9ZZZZ</name>
<evidence type="ECO:0000256" key="1">
    <source>
        <dbReference type="SAM" id="Phobius"/>
    </source>
</evidence>
<evidence type="ECO:0000313" key="2">
    <source>
        <dbReference type="EMBL" id="KKL97834.1"/>
    </source>
</evidence>
<dbReference type="EMBL" id="LAZR01018068">
    <property type="protein sequence ID" value="KKL97834.1"/>
    <property type="molecule type" value="Genomic_DNA"/>
</dbReference>
<dbReference type="AlphaFoldDB" id="A0A0F9GGA3"/>